<evidence type="ECO:0000313" key="2">
    <source>
        <dbReference type="Proteomes" id="UP000653358"/>
    </source>
</evidence>
<keyword evidence="2" id="KW-1185">Reference proteome</keyword>
<evidence type="ECO:0000313" key="1">
    <source>
        <dbReference type="EMBL" id="MBC3798096.1"/>
    </source>
</evidence>
<reference evidence="1 2" key="1">
    <citation type="journal article" date="2020" name="mSystems">
        <title>Defining Genomic and Predicted Metabolic Features of the Acetobacterium Genus.</title>
        <authorList>
            <person name="Ross D.E."/>
            <person name="Marshall C.W."/>
            <person name="Gulliver D."/>
            <person name="May H.D."/>
            <person name="Norman R.S."/>
        </authorList>
    </citation>
    <scope>NUCLEOTIDE SEQUENCE [LARGE SCALE GENOMIC DNA]</scope>
    <source>
        <strain evidence="1 2">DSM 9173</strain>
    </source>
</reference>
<dbReference type="RefSeq" id="WP_148605287.1">
    <property type="nucleotide sequence ID" value="NZ_RXYB01000020.1"/>
</dbReference>
<protein>
    <submittedName>
        <fullName evidence="1">Uncharacterized protein</fullName>
    </submittedName>
</protein>
<comment type="caution">
    <text evidence="1">The sequence shown here is derived from an EMBL/GenBank/DDBJ whole genome shotgun (WGS) entry which is preliminary data.</text>
</comment>
<dbReference type="EMBL" id="WJBB01000020">
    <property type="protein sequence ID" value="MBC3798096.1"/>
    <property type="molecule type" value="Genomic_DNA"/>
</dbReference>
<gene>
    <name evidence="1" type="ORF">GH807_13710</name>
</gene>
<proteinExistence type="predicted"/>
<dbReference type="Proteomes" id="UP000653358">
    <property type="component" value="Unassembled WGS sequence"/>
</dbReference>
<sequence length="443" mass="51210">MNNGLVSTNNINLPNALDATLPQINEIMKAFNLPRDILASDAEIAYAWSELPREIMRIPPELRDGLIVRMCVATSVGLFDGAINYIWNSVIITLKQKVKNFGLSLVASTLGKSFDEQDLNNYMDSQLLDMCYKLELLSEDGYFFLNQCRDIRNNFSSAHPSIAQIDDRELINFISRCCKYGITNDYLLQGVHVSDFLSSIKGRKLDEDELEIWKQRLIETFPAQRQLLIPMLMGIYCDPDSSETTRLNALKICLLIIEYIDDKTKSSMIEQYNRYFVKGDTDKCTAAKRFFEKLKMLNLLSTSEQHSIVKNACKNLLNAHLEFNNFYNEPPFAQRLLEITSSLKTPETVQNEYVYTVLMGYIGNPYGVSNAAIYFYEEMIRNFSPREIDYLLKLNNLKSLFTEKTKNYKCCRERYVMALKMIDNYSMNTTQLAQYDKLIKMLE</sequence>
<name>A0ABR6WP70_9FIRM</name>
<organism evidence="1 2">
    <name type="scientific">Acetobacterium tundrae</name>
    <dbReference type="NCBI Taxonomy" id="132932"/>
    <lineage>
        <taxon>Bacteria</taxon>
        <taxon>Bacillati</taxon>
        <taxon>Bacillota</taxon>
        <taxon>Clostridia</taxon>
        <taxon>Eubacteriales</taxon>
        <taxon>Eubacteriaceae</taxon>
        <taxon>Acetobacterium</taxon>
    </lineage>
</organism>
<accession>A0ABR6WP70</accession>